<evidence type="ECO:0000313" key="2">
    <source>
        <dbReference type="EMBL" id="MBB4035035.1"/>
    </source>
</evidence>
<evidence type="ECO:0000313" key="3">
    <source>
        <dbReference type="Proteomes" id="UP000555103"/>
    </source>
</evidence>
<dbReference type="RefSeq" id="WP_183305987.1">
    <property type="nucleotide sequence ID" value="NZ_JACIEP010000003.1"/>
</dbReference>
<organism evidence="2 3">
    <name type="scientific">Dysgonomonas hofstadii</name>
    <dbReference type="NCBI Taxonomy" id="637886"/>
    <lineage>
        <taxon>Bacteria</taxon>
        <taxon>Pseudomonadati</taxon>
        <taxon>Bacteroidota</taxon>
        <taxon>Bacteroidia</taxon>
        <taxon>Bacteroidales</taxon>
        <taxon>Dysgonomonadaceae</taxon>
        <taxon>Dysgonomonas</taxon>
    </lineage>
</organism>
<comment type="caution">
    <text evidence="2">The sequence shown here is derived from an EMBL/GenBank/DDBJ whole genome shotgun (WGS) entry which is preliminary data.</text>
</comment>
<feature type="chain" id="PRO_5032948882" evidence="1">
    <location>
        <begin position="20"/>
        <end position="274"/>
    </location>
</feature>
<dbReference type="Gene3D" id="2.20.110.10">
    <property type="entry name" value="Histone H3 K4-specific methyltransferase SET7/9 N-terminal domain"/>
    <property type="match status" value="2"/>
</dbReference>
<keyword evidence="3" id="KW-1185">Reference proteome</keyword>
<evidence type="ECO:0000256" key="1">
    <source>
        <dbReference type="SAM" id="SignalP"/>
    </source>
</evidence>
<sequence>MKKSVLFCLLLMLFINAFSQQQIELTDIQMNNLGDTQMYAHKRDEAKTPLDGKVRIITGFTTEYIDAEFKDGYGVNTWEYYRKNKLTISVHFKDGYMDGNFTEYYPGGDIKEKGQYVKGQKNGTWESLKDDGIPKLTEVYDNGSKIKTVTYYTDGKVDRERNFKNGKEHGIDKQYTWEGELKSEKNYVNGKQVGKQMQYYTSNQSNFIQTSNYNEKGQLDGDFSEIFAEKNTVKTKGKYKDGRKVGKWEYGYPHKLYKEEIYEDGKLIETKKLD</sequence>
<accession>A0A840CQ06</accession>
<dbReference type="PANTHER" id="PTHR33706">
    <property type="entry name" value="MORN VARIANT REPEAT PROTEIN"/>
    <property type="match status" value="1"/>
</dbReference>
<dbReference type="SUPFAM" id="SSF82185">
    <property type="entry name" value="Histone H3 K4-specific methyltransferase SET7/9 N-terminal domain"/>
    <property type="match status" value="2"/>
</dbReference>
<dbReference type="AlphaFoldDB" id="A0A840CQ06"/>
<keyword evidence="1" id="KW-0732">Signal</keyword>
<dbReference type="PANTHER" id="PTHR33706:SF1">
    <property type="entry name" value="TPR REPEAT PROTEIN"/>
    <property type="match status" value="1"/>
</dbReference>
<gene>
    <name evidence="2" type="ORF">GGR21_000924</name>
</gene>
<reference evidence="2 3" key="1">
    <citation type="submission" date="2020-08" db="EMBL/GenBank/DDBJ databases">
        <title>Genomic Encyclopedia of Type Strains, Phase IV (KMG-IV): sequencing the most valuable type-strain genomes for metagenomic binning, comparative biology and taxonomic classification.</title>
        <authorList>
            <person name="Goeker M."/>
        </authorList>
    </citation>
    <scope>NUCLEOTIDE SEQUENCE [LARGE SCALE GENOMIC DNA]</scope>
    <source>
        <strain evidence="2 3">DSM 104969</strain>
    </source>
</reference>
<protein>
    <submittedName>
        <fullName evidence="2">Antitoxin component YwqK of YwqJK toxin-antitoxin module</fullName>
    </submittedName>
</protein>
<proteinExistence type="predicted"/>
<name>A0A840CQ06_9BACT</name>
<dbReference type="EMBL" id="JACIEP010000003">
    <property type="protein sequence ID" value="MBB4035035.1"/>
    <property type="molecule type" value="Genomic_DNA"/>
</dbReference>
<feature type="signal peptide" evidence="1">
    <location>
        <begin position="1"/>
        <end position="19"/>
    </location>
</feature>
<dbReference type="Proteomes" id="UP000555103">
    <property type="component" value="Unassembled WGS sequence"/>
</dbReference>